<dbReference type="Proteomes" id="UP000183085">
    <property type="component" value="Unassembled WGS sequence"/>
</dbReference>
<evidence type="ECO:0000256" key="4">
    <source>
        <dbReference type="ARBA" id="ARBA00022694"/>
    </source>
</evidence>
<dbReference type="InterPro" id="IPR004506">
    <property type="entry name" value="MnmA-like"/>
</dbReference>
<dbReference type="NCBIfam" id="NF001138">
    <property type="entry name" value="PRK00143.1"/>
    <property type="match status" value="1"/>
</dbReference>
<evidence type="ECO:0000256" key="2">
    <source>
        <dbReference type="ARBA" id="ARBA00022555"/>
    </source>
</evidence>
<dbReference type="Pfam" id="PF03054">
    <property type="entry name" value="tRNA_Me_trans"/>
    <property type="match status" value="1"/>
</dbReference>
<dbReference type="AlphaFoldDB" id="A0A1J5EAZ3"/>
<feature type="region of interest" description="Interaction with tRNA" evidence="10">
    <location>
        <begin position="301"/>
        <end position="302"/>
    </location>
</feature>
<comment type="catalytic activity">
    <reaction evidence="9 10">
        <text>S-sulfanyl-L-cysteinyl-[protein] + uridine(34) in tRNA + AH2 + ATP = 2-thiouridine(34) in tRNA + L-cysteinyl-[protein] + A + AMP + diphosphate + H(+)</text>
        <dbReference type="Rhea" id="RHEA:47032"/>
        <dbReference type="Rhea" id="RHEA-COMP:10131"/>
        <dbReference type="Rhea" id="RHEA-COMP:11726"/>
        <dbReference type="Rhea" id="RHEA-COMP:11727"/>
        <dbReference type="Rhea" id="RHEA-COMP:11728"/>
        <dbReference type="ChEBI" id="CHEBI:13193"/>
        <dbReference type="ChEBI" id="CHEBI:15378"/>
        <dbReference type="ChEBI" id="CHEBI:17499"/>
        <dbReference type="ChEBI" id="CHEBI:29950"/>
        <dbReference type="ChEBI" id="CHEBI:30616"/>
        <dbReference type="ChEBI" id="CHEBI:33019"/>
        <dbReference type="ChEBI" id="CHEBI:61963"/>
        <dbReference type="ChEBI" id="CHEBI:65315"/>
        <dbReference type="ChEBI" id="CHEBI:87170"/>
        <dbReference type="ChEBI" id="CHEBI:456215"/>
        <dbReference type="EC" id="2.8.1.13"/>
    </reaction>
</comment>
<dbReference type="FunFam" id="3.40.50.620:FF:000115">
    <property type="entry name" value="tRNA-specific 2-thiouridylase MnmA"/>
    <property type="match status" value="1"/>
</dbReference>
<dbReference type="STRING" id="1817895.AUJ95_05110"/>
<accession>A0A1J5EAZ3</accession>
<keyword evidence="6 10" id="KW-0067">ATP-binding</keyword>
<dbReference type="Gene3D" id="3.40.50.620">
    <property type="entry name" value="HUPs"/>
    <property type="match status" value="1"/>
</dbReference>
<feature type="binding site" evidence="10">
    <location>
        <position position="123"/>
    </location>
    <ligand>
        <name>ATP</name>
        <dbReference type="ChEBI" id="CHEBI:30616"/>
    </ligand>
</feature>
<protein>
    <recommendedName>
        <fullName evidence="10">tRNA-specific 2-thiouridylase MnmA</fullName>
        <ecNumber evidence="10">2.8.1.13</ecNumber>
    </recommendedName>
</protein>
<dbReference type="SUPFAM" id="SSF52402">
    <property type="entry name" value="Adenine nucleotide alpha hydrolases-like"/>
    <property type="match status" value="1"/>
</dbReference>
<comment type="caution">
    <text evidence="10">Lacks conserved residue(s) required for the propagation of feature annotation.</text>
</comment>
<feature type="domain" description="tRNA-specific 2-thiouridylase MnmA-like central" evidence="12">
    <location>
        <begin position="203"/>
        <end position="268"/>
    </location>
</feature>
<feature type="site" description="Interaction with tRNA" evidence="10">
    <location>
        <position position="124"/>
    </location>
</feature>
<evidence type="ECO:0000256" key="1">
    <source>
        <dbReference type="ARBA" id="ARBA00022490"/>
    </source>
</evidence>
<dbReference type="HAMAP" id="MF_00144">
    <property type="entry name" value="tRNA_thiouridyl_MnmA"/>
    <property type="match status" value="1"/>
</dbReference>
<dbReference type="GO" id="GO:0005524">
    <property type="term" value="F:ATP binding"/>
    <property type="evidence" value="ECO:0007669"/>
    <property type="project" value="UniProtKB-KW"/>
</dbReference>
<evidence type="ECO:0000256" key="9">
    <source>
        <dbReference type="ARBA" id="ARBA00051542"/>
    </source>
</evidence>
<name>A0A1J5EAZ3_9BACT</name>
<evidence type="ECO:0000256" key="5">
    <source>
        <dbReference type="ARBA" id="ARBA00022741"/>
    </source>
</evidence>
<dbReference type="PANTHER" id="PTHR11933:SF5">
    <property type="entry name" value="MITOCHONDRIAL TRNA-SPECIFIC 2-THIOURIDYLASE 1"/>
    <property type="match status" value="1"/>
</dbReference>
<comment type="subcellular location">
    <subcellularLocation>
        <location evidence="10">Cytoplasm</location>
    </subcellularLocation>
</comment>
<keyword evidence="5 10" id="KW-0547">Nucleotide-binding</keyword>
<gene>
    <name evidence="10" type="primary">mnmA</name>
    <name evidence="13" type="ORF">AUJ95_05110</name>
</gene>
<keyword evidence="8" id="KW-1015">Disulfide bond</keyword>
<evidence type="ECO:0000256" key="10">
    <source>
        <dbReference type="HAMAP-Rule" id="MF_00144"/>
    </source>
</evidence>
<organism evidence="13 14">
    <name type="scientific">Candidatus Desantisbacteria bacterium CG2_30_40_21</name>
    <dbReference type="NCBI Taxonomy" id="1817895"/>
    <lineage>
        <taxon>Bacteria</taxon>
        <taxon>Candidatus Desantisiibacteriota</taxon>
    </lineage>
</organism>
<evidence type="ECO:0000256" key="7">
    <source>
        <dbReference type="ARBA" id="ARBA00022884"/>
    </source>
</evidence>
<feature type="active site" description="Nucleophile" evidence="10">
    <location>
        <position position="99"/>
    </location>
</feature>
<keyword evidence="2 10" id="KW-0820">tRNA-binding</keyword>
<feature type="active site" description="Cysteine persulfide intermediate" evidence="10">
    <location>
        <position position="195"/>
    </location>
</feature>
<dbReference type="NCBIfam" id="TIGR00420">
    <property type="entry name" value="trmU"/>
    <property type="match status" value="1"/>
</dbReference>
<dbReference type="FunFam" id="2.40.30.10:FF:000023">
    <property type="entry name" value="tRNA-specific 2-thiouridylase MnmA"/>
    <property type="match status" value="1"/>
</dbReference>
<dbReference type="FunFam" id="2.30.30.280:FF:000001">
    <property type="entry name" value="tRNA-specific 2-thiouridylase MnmA"/>
    <property type="match status" value="1"/>
</dbReference>
<evidence type="ECO:0000259" key="11">
    <source>
        <dbReference type="Pfam" id="PF20258"/>
    </source>
</evidence>
<dbReference type="GO" id="GO:0103016">
    <property type="term" value="F:tRNA-uridine 2-sulfurtransferase activity"/>
    <property type="evidence" value="ECO:0007669"/>
    <property type="project" value="UniProtKB-EC"/>
</dbReference>
<dbReference type="InterPro" id="IPR046884">
    <property type="entry name" value="MnmA-like_central"/>
</dbReference>
<keyword evidence="7 10" id="KW-0694">RNA-binding</keyword>
<dbReference type="EC" id="2.8.1.13" evidence="10"/>
<evidence type="ECO:0000259" key="12">
    <source>
        <dbReference type="Pfam" id="PF20259"/>
    </source>
</evidence>
<dbReference type="Pfam" id="PF20259">
    <property type="entry name" value="tRNA_Me_trans_M"/>
    <property type="match status" value="1"/>
</dbReference>
<dbReference type="GO" id="GO:0000049">
    <property type="term" value="F:tRNA binding"/>
    <property type="evidence" value="ECO:0007669"/>
    <property type="project" value="UniProtKB-KW"/>
</dbReference>
<comment type="similarity">
    <text evidence="10">Belongs to the MnmA/TRMU family.</text>
</comment>
<comment type="function">
    <text evidence="10">Catalyzes the 2-thiolation of uridine at the wobble position (U34) of tRNA, leading to the formation of s(2)U34.</text>
</comment>
<comment type="caution">
    <text evidence="13">The sequence shown here is derived from an EMBL/GenBank/DDBJ whole genome shotgun (WGS) entry which is preliminary data.</text>
</comment>
<evidence type="ECO:0000313" key="14">
    <source>
        <dbReference type="Proteomes" id="UP000183085"/>
    </source>
</evidence>
<dbReference type="GO" id="GO:0002143">
    <property type="term" value="P:tRNA wobble position uridine thiolation"/>
    <property type="evidence" value="ECO:0007669"/>
    <property type="project" value="TreeGrafter"/>
</dbReference>
<evidence type="ECO:0000256" key="8">
    <source>
        <dbReference type="ARBA" id="ARBA00023157"/>
    </source>
</evidence>
<feature type="site" description="Interaction with tRNA" evidence="10">
    <location>
        <position position="334"/>
    </location>
</feature>
<dbReference type="InterPro" id="IPR046885">
    <property type="entry name" value="MnmA-like_C"/>
</dbReference>
<dbReference type="InterPro" id="IPR014729">
    <property type="entry name" value="Rossmann-like_a/b/a_fold"/>
</dbReference>
<dbReference type="PANTHER" id="PTHR11933">
    <property type="entry name" value="TRNA 5-METHYLAMINOMETHYL-2-THIOURIDYLATE -METHYLTRANSFERASE"/>
    <property type="match status" value="1"/>
</dbReference>
<dbReference type="Gene3D" id="2.40.30.10">
    <property type="entry name" value="Translation factors"/>
    <property type="match status" value="1"/>
</dbReference>
<evidence type="ECO:0000313" key="13">
    <source>
        <dbReference type="EMBL" id="OIP39864.1"/>
    </source>
</evidence>
<dbReference type="Pfam" id="PF20258">
    <property type="entry name" value="tRNA_Me_trans_C"/>
    <property type="match status" value="1"/>
</dbReference>
<proteinExistence type="inferred from homology"/>
<feature type="binding site" evidence="10">
    <location>
        <position position="31"/>
    </location>
    <ligand>
        <name>ATP</name>
        <dbReference type="ChEBI" id="CHEBI:30616"/>
    </ligand>
</feature>
<evidence type="ECO:0000256" key="3">
    <source>
        <dbReference type="ARBA" id="ARBA00022679"/>
    </source>
</evidence>
<feature type="binding site" evidence="10">
    <location>
        <begin position="5"/>
        <end position="12"/>
    </location>
    <ligand>
        <name>ATP</name>
        <dbReference type="ChEBI" id="CHEBI:30616"/>
    </ligand>
</feature>
<keyword evidence="4 10" id="KW-0819">tRNA processing</keyword>
<dbReference type="EMBL" id="MNYI01000135">
    <property type="protein sequence ID" value="OIP39864.1"/>
    <property type="molecule type" value="Genomic_DNA"/>
</dbReference>
<keyword evidence="3 10" id="KW-0808">Transferase</keyword>
<keyword evidence="1 10" id="KW-0963">Cytoplasm</keyword>
<dbReference type="InterPro" id="IPR023382">
    <property type="entry name" value="MnmA-like_central_sf"/>
</dbReference>
<dbReference type="Gene3D" id="2.30.30.280">
    <property type="entry name" value="Adenine nucleotide alpha hydrolases-like domains"/>
    <property type="match status" value="1"/>
</dbReference>
<dbReference type="GO" id="GO:0005737">
    <property type="term" value="C:cytoplasm"/>
    <property type="evidence" value="ECO:0007669"/>
    <property type="project" value="UniProtKB-SubCell"/>
</dbReference>
<sequence>MVAVAMSGGVDSSVAAYLLKEAGYEVTGITMDLLELSCQIEKPDTCCSLQAFADARAVADKLGIKHFVVDCKQEFTQRIINPFVDEYLKGYTPNPCVACNSMIKFGLLLDKARQLGARYLATGHYARIEQRDARFVIRKGIDQTKDQSYFLCRLTQEQLSSTIMPLGNYQKTDVRKIATRLDLKTADKPESQEICFIPQNNYQEFIRQRASNRLIPGNIMDKEGNIIGKHQGIAFYTIGQRRGLRIAANKPIYVMHIDPNKNTIIVGDKADLYCRRLTAKEMNWVAIPELTEKIEIMARIRYLHKETKAVVSPLKDGQVSVEFYEPQQAITPGQSVVFYRDDIVVGGGIITHTPSKCNNRL</sequence>
<feature type="region of interest" description="Interaction with tRNA" evidence="10">
    <location>
        <begin position="145"/>
        <end position="147"/>
    </location>
</feature>
<feature type="domain" description="tRNA-specific 2-thiouridylase MnmA-like C-terminal" evidence="11">
    <location>
        <begin position="275"/>
        <end position="350"/>
    </location>
</feature>
<reference evidence="13 14" key="1">
    <citation type="journal article" date="2016" name="Environ. Microbiol.">
        <title>Genomic resolution of a cold subsurface aquifer community provides metabolic insights for novel microbes adapted to high CO concentrations.</title>
        <authorList>
            <person name="Probst A.J."/>
            <person name="Castelle C.J."/>
            <person name="Singh A."/>
            <person name="Brown C.T."/>
            <person name="Anantharaman K."/>
            <person name="Sharon I."/>
            <person name="Hug L.A."/>
            <person name="Burstein D."/>
            <person name="Emerson J.B."/>
            <person name="Thomas B.C."/>
            <person name="Banfield J.F."/>
        </authorList>
    </citation>
    <scope>NUCLEOTIDE SEQUENCE [LARGE SCALE GENOMIC DNA]</scope>
    <source>
        <strain evidence="13">CG2_30_40_21</strain>
    </source>
</reference>
<dbReference type="CDD" id="cd01998">
    <property type="entry name" value="MnmA_TRMU-like"/>
    <property type="match status" value="1"/>
</dbReference>
<evidence type="ECO:0000256" key="6">
    <source>
        <dbReference type="ARBA" id="ARBA00022840"/>
    </source>
</evidence>